<feature type="region of interest" description="Disordered" evidence="1">
    <location>
        <begin position="1"/>
        <end position="37"/>
    </location>
</feature>
<gene>
    <name evidence="2" type="ORF">CCACVL1_12723</name>
</gene>
<reference evidence="2 3" key="1">
    <citation type="submission" date="2013-09" db="EMBL/GenBank/DDBJ databases">
        <title>Corchorus capsularis genome sequencing.</title>
        <authorList>
            <person name="Alam M."/>
            <person name="Haque M.S."/>
            <person name="Islam M.S."/>
            <person name="Emdad E.M."/>
            <person name="Islam M.M."/>
            <person name="Ahmed B."/>
            <person name="Halim A."/>
            <person name="Hossen Q.M.M."/>
            <person name="Hossain M.Z."/>
            <person name="Ahmed R."/>
            <person name="Khan M.M."/>
            <person name="Islam R."/>
            <person name="Rashid M.M."/>
            <person name="Khan S.A."/>
            <person name="Rahman M.S."/>
            <person name="Alam M."/>
        </authorList>
    </citation>
    <scope>NUCLEOTIDE SEQUENCE [LARGE SCALE GENOMIC DNA]</scope>
    <source>
        <strain evidence="3">cv. CVL-1</strain>
        <tissue evidence="2">Whole seedling</tissue>
    </source>
</reference>
<protein>
    <submittedName>
        <fullName evidence="2">Uncharacterized protein</fullName>
    </submittedName>
</protein>
<dbReference type="Proteomes" id="UP000188268">
    <property type="component" value="Unassembled WGS sequence"/>
</dbReference>
<accession>A0A1R3IE61</accession>
<comment type="caution">
    <text evidence="2">The sequence shown here is derived from an EMBL/GenBank/DDBJ whole genome shotgun (WGS) entry which is preliminary data.</text>
</comment>
<sequence length="37" mass="4046">GPKKILQTSYKGGAYHNSHRNSPPPPPNVLPFPTLPH</sequence>
<name>A0A1R3IE61_COCAP</name>
<feature type="compositionally biased region" description="Polar residues" evidence="1">
    <location>
        <begin position="1"/>
        <end position="10"/>
    </location>
</feature>
<dbReference type="Gramene" id="OMO80854">
    <property type="protein sequence ID" value="OMO80854"/>
    <property type="gene ID" value="CCACVL1_12723"/>
</dbReference>
<feature type="non-terminal residue" evidence="2">
    <location>
        <position position="1"/>
    </location>
</feature>
<keyword evidence="3" id="KW-1185">Reference proteome</keyword>
<proteinExistence type="predicted"/>
<dbReference type="AlphaFoldDB" id="A0A1R3IE61"/>
<evidence type="ECO:0000256" key="1">
    <source>
        <dbReference type="SAM" id="MobiDB-lite"/>
    </source>
</evidence>
<evidence type="ECO:0000313" key="3">
    <source>
        <dbReference type="Proteomes" id="UP000188268"/>
    </source>
</evidence>
<feature type="compositionally biased region" description="Pro residues" evidence="1">
    <location>
        <begin position="22"/>
        <end position="37"/>
    </location>
</feature>
<organism evidence="2 3">
    <name type="scientific">Corchorus capsularis</name>
    <name type="common">Jute</name>
    <dbReference type="NCBI Taxonomy" id="210143"/>
    <lineage>
        <taxon>Eukaryota</taxon>
        <taxon>Viridiplantae</taxon>
        <taxon>Streptophyta</taxon>
        <taxon>Embryophyta</taxon>
        <taxon>Tracheophyta</taxon>
        <taxon>Spermatophyta</taxon>
        <taxon>Magnoliopsida</taxon>
        <taxon>eudicotyledons</taxon>
        <taxon>Gunneridae</taxon>
        <taxon>Pentapetalae</taxon>
        <taxon>rosids</taxon>
        <taxon>malvids</taxon>
        <taxon>Malvales</taxon>
        <taxon>Malvaceae</taxon>
        <taxon>Grewioideae</taxon>
        <taxon>Apeibeae</taxon>
        <taxon>Corchorus</taxon>
    </lineage>
</organism>
<evidence type="ECO:0000313" key="2">
    <source>
        <dbReference type="EMBL" id="OMO80854.1"/>
    </source>
</evidence>
<dbReference type="EMBL" id="AWWV01010244">
    <property type="protein sequence ID" value="OMO80854.1"/>
    <property type="molecule type" value="Genomic_DNA"/>
</dbReference>